<feature type="domain" description="Bacteriophage T5 Orf172 DNA-binding" evidence="2">
    <location>
        <begin position="205"/>
        <end position="292"/>
    </location>
</feature>
<dbReference type="InterPro" id="IPR018306">
    <property type="entry name" value="Phage_T5_Orf172_DNA-bd"/>
</dbReference>
<keyword evidence="4" id="KW-1185">Reference proteome</keyword>
<evidence type="ECO:0000259" key="2">
    <source>
        <dbReference type="SMART" id="SM00974"/>
    </source>
</evidence>
<reference evidence="3 4" key="1">
    <citation type="submission" date="2022-12" db="EMBL/GenBank/DDBJ databases">
        <title>Genomic features and morphological characterization of a novel Knufia sp. strain isolated from spacecraft assembly facility.</title>
        <authorList>
            <person name="Teixeira M."/>
            <person name="Chander A.M."/>
            <person name="Stajich J.E."/>
            <person name="Venkateswaran K."/>
        </authorList>
    </citation>
    <scope>NUCLEOTIDE SEQUENCE [LARGE SCALE GENOMIC DNA]</scope>
    <source>
        <strain evidence="3 4">FJI-L2-BK-P2</strain>
    </source>
</reference>
<proteinExistence type="predicted"/>
<sequence length="472" mass="52668">MPRVPSASDFFSFSDVDPLTWNRCIYHLPDKGRTCLWDLAPADQSAAVALQRTILQYTDPEISLSALRQYALMNCCRKWHQARLEDFDIVEALARRWQEELRARSTRPVTHSQHQKPSILPPHGPVSHAESLHDVASSTAAPRYNLRSQPTIEEQYTPSVAAYNPQKLVFKPHKAWPIQTVSSVLLSNLDDKDKKPGSLYLFTRAAARGFVKIGYTTRSVQTRLDEWQQDCGYEPFLVGSFSDSPNVKRVESLIHFELHKEWRRQVWCSCDKQHIEWFETATDKAVTIAGQWAEWMRDARPYESNGMLSESWRVKIQGLEDRGGAVTAGALLDIFSAGDKQASVTTKQHNDTSPVMDVVPAKACVADDAMTSSPEQVGKVTARTLQRAVPHLESTPIGSAASVEGRCINGIVDALLALSEKQQGNLGRELLRRSSTLEITPVDRTSISTATLERLKSRASLVISASEGVQAF</sequence>
<comment type="caution">
    <text evidence="3">The sequence shown here is derived from an EMBL/GenBank/DDBJ whole genome shotgun (WGS) entry which is preliminary data.</text>
</comment>
<dbReference type="PANTHER" id="PTHR28094">
    <property type="entry name" value="MEIOTICALLY UP-REGULATED GENE 113 PROTEIN"/>
    <property type="match status" value="1"/>
</dbReference>
<evidence type="ECO:0000256" key="1">
    <source>
        <dbReference type="SAM" id="MobiDB-lite"/>
    </source>
</evidence>
<feature type="region of interest" description="Disordered" evidence="1">
    <location>
        <begin position="104"/>
        <end position="134"/>
    </location>
</feature>
<dbReference type="Pfam" id="PF10544">
    <property type="entry name" value="T5orf172"/>
    <property type="match status" value="1"/>
</dbReference>
<feature type="compositionally biased region" description="Polar residues" evidence="1">
    <location>
        <begin position="107"/>
        <end position="116"/>
    </location>
</feature>
<gene>
    <name evidence="3" type="ORF">OHC33_005197</name>
</gene>
<protein>
    <recommendedName>
        <fullName evidence="2">Bacteriophage T5 Orf172 DNA-binding domain-containing protein</fullName>
    </recommendedName>
</protein>
<name>A0AAN8EUE7_9EURO</name>
<dbReference type="PANTHER" id="PTHR28094:SF1">
    <property type="entry name" value="MEIOTICALLY UP-REGULATED GENE 113 PROTEIN"/>
    <property type="match status" value="1"/>
</dbReference>
<dbReference type="EMBL" id="JAKLMC020000010">
    <property type="protein sequence ID" value="KAK5953926.1"/>
    <property type="molecule type" value="Genomic_DNA"/>
</dbReference>
<dbReference type="InterPro" id="IPR053006">
    <property type="entry name" value="Meiosis_regulatory"/>
</dbReference>
<organism evidence="3 4">
    <name type="scientific">Knufia fluminis</name>
    <dbReference type="NCBI Taxonomy" id="191047"/>
    <lineage>
        <taxon>Eukaryota</taxon>
        <taxon>Fungi</taxon>
        <taxon>Dikarya</taxon>
        <taxon>Ascomycota</taxon>
        <taxon>Pezizomycotina</taxon>
        <taxon>Eurotiomycetes</taxon>
        <taxon>Chaetothyriomycetidae</taxon>
        <taxon>Chaetothyriales</taxon>
        <taxon>Trichomeriaceae</taxon>
        <taxon>Knufia</taxon>
    </lineage>
</organism>
<dbReference type="Proteomes" id="UP001316803">
    <property type="component" value="Unassembled WGS sequence"/>
</dbReference>
<dbReference type="SMART" id="SM00974">
    <property type="entry name" value="T5orf172"/>
    <property type="match status" value="1"/>
</dbReference>
<evidence type="ECO:0000313" key="4">
    <source>
        <dbReference type="Proteomes" id="UP001316803"/>
    </source>
</evidence>
<accession>A0AAN8EUE7</accession>
<dbReference type="AlphaFoldDB" id="A0AAN8EUE7"/>
<evidence type="ECO:0000313" key="3">
    <source>
        <dbReference type="EMBL" id="KAK5953926.1"/>
    </source>
</evidence>